<accession>A0A1W1YX45</accession>
<dbReference type="PANTHER" id="PTHR43639:SF1">
    <property type="entry name" value="SHORT-CHAIN DEHYDROGENASE_REDUCTASE FAMILY PROTEIN"/>
    <property type="match status" value="1"/>
</dbReference>
<protein>
    <submittedName>
        <fullName evidence="3">Glucose 1-dehydrogenase</fullName>
    </submittedName>
</protein>
<organism evidence="3 4">
    <name type="scientific">Papillibacter cinnamivorans DSM 12816</name>
    <dbReference type="NCBI Taxonomy" id="1122930"/>
    <lineage>
        <taxon>Bacteria</taxon>
        <taxon>Bacillati</taxon>
        <taxon>Bacillota</taxon>
        <taxon>Clostridia</taxon>
        <taxon>Eubacteriales</taxon>
        <taxon>Oscillospiraceae</taxon>
        <taxon>Papillibacter</taxon>
    </lineage>
</organism>
<dbReference type="STRING" id="1122930.SAMN02745168_0747"/>
<sequence>MELFPIRRFLSRDGRAAEKQAAPAPPRMKSLMESGCAPFDFREKAVVVTGASRGIGREVAERFYEAGASVAICSRKQQDIDRAKDEMAGDDRSRVFGMEADVSKLLELNAFLQGAADQFGRIDILVNNAGVQFPKPSVEVSEEDWDATLDTNLKGYFFAARFAAMDMMGRKAAGTIINIGSVNAVTVVQGMAVYAASKAAISQLTKSLGREWAGSNIRVNCVAPGFVPTSINAAVLDKPAQLRAIEERLPLGRGGTVSEIADAVMFLASDYSSYITGQTLYVDGGITLLHG</sequence>
<keyword evidence="4" id="KW-1185">Reference proteome</keyword>
<dbReference type="InterPro" id="IPR036291">
    <property type="entry name" value="NAD(P)-bd_dom_sf"/>
</dbReference>
<dbReference type="GO" id="GO:0008206">
    <property type="term" value="P:bile acid metabolic process"/>
    <property type="evidence" value="ECO:0007669"/>
    <property type="project" value="UniProtKB-ARBA"/>
</dbReference>
<dbReference type="FunFam" id="3.40.50.720:FF:000084">
    <property type="entry name" value="Short-chain dehydrogenase reductase"/>
    <property type="match status" value="1"/>
</dbReference>
<keyword evidence="2" id="KW-0560">Oxidoreductase</keyword>
<evidence type="ECO:0000313" key="3">
    <source>
        <dbReference type="EMBL" id="SMC40780.1"/>
    </source>
</evidence>
<dbReference type="InterPro" id="IPR002347">
    <property type="entry name" value="SDR_fam"/>
</dbReference>
<dbReference type="PROSITE" id="PS00061">
    <property type="entry name" value="ADH_SHORT"/>
    <property type="match status" value="1"/>
</dbReference>
<dbReference type="CDD" id="cd05233">
    <property type="entry name" value="SDR_c"/>
    <property type="match status" value="1"/>
</dbReference>
<gene>
    <name evidence="3" type="ORF">SAMN02745168_0747</name>
</gene>
<dbReference type="PANTHER" id="PTHR43639">
    <property type="entry name" value="OXIDOREDUCTASE, SHORT-CHAIN DEHYDROGENASE/REDUCTASE FAMILY (AFU_ORTHOLOGUE AFUA_5G02870)"/>
    <property type="match status" value="1"/>
</dbReference>
<evidence type="ECO:0000256" key="2">
    <source>
        <dbReference type="ARBA" id="ARBA00023002"/>
    </source>
</evidence>
<dbReference type="OrthoDB" id="9803333at2"/>
<dbReference type="EMBL" id="FWXW01000001">
    <property type="protein sequence ID" value="SMC40780.1"/>
    <property type="molecule type" value="Genomic_DNA"/>
</dbReference>
<dbReference type="GO" id="GO:0016491">
    <property type="term" value="F:oxidoreductase activity"/>
    <property type="evidence" value="ECO:0007669"/>
    <property type="project" value="UniProtKB-KW"/>
</dbReference>
<evidence type="ECO:0000256" key="1">
    <source>
        <dbReference type="ARBA" id="ARBA00006484"/>
    </source>
</evidence>
<dbReference type="Pfam" id="PF13561">
    <property type="entry name" value="adh_short_C2"/>
    <property type="match status" value="1"/>
</dbReference>
<proteinExistence type="inferred from homology"/>
<dbReference type="Gene3D" id="3.40.50.720">
    <property type="entry name" value="NAD(P)-binding Rossmann-like Domain"/>
    <property type="match status" value="1"/>
</dbReference>
<dbReference type="PRINTS" id="PR00081">
    <property type="entry name" value="GDHRDH"/>
</dbReference>
<dbReference type="NCBIfam" id="NF005559">
    <property type="entry name" value="PRK07231.1"/>
    <property type="match status" value="1"/>
</dbReference>
<dbReference type="InterPro" id="IPR020904">
    <property type="entry name" value="Sc_DH/Rdtase_CS"/>
</dbReference>
<reference evidence="3 4" key="1">
    <citation type="submission" date="2017-04" db="EMBL/GenBank/DDBJ databases">
        <authorList>
            <person name="Afonso C.L."/>
            <person name="Miller P.J."/>
            <person name="Scott M.A."/>
            <person name="Spackman E."/>
            <person name="Goraichik I."/>
            <person name="Dimitrov K.M."/>
            <person name="Suarez D.L."/>
            <person name="Swayne D.E."/>
        </authorList>
    </citation>
    <scope>NUCLEOTIDE SEQUENCE [LARGE SCALE GENOMIC DNA]</scope>
    <source>
        <strain evidence="3 4">DSM 12816</strain>
    </source>
</reference>
<dbReference type="RefSeq" id="WP_084233360.1">
    <property type="nucleotide sequence ID" value="NZ_FWXW01000001.1"/>
</dbReference>
<dbReference type="PRINTS" id="PR00080">
    <property type="entry name" value="SDRFAMILY"/>
</dbReference>
<name>A0A1W1YX45_9FIRM</name>
<comment type="similarity">
    <text evidence="1">Belongs to the short-chain dehydrogenases/reductases (SDR) family.</text>
</comment>
<dbReference type="AlphaFoldDB" id="A0A1W1YX45"/>
<dbReference type="SUPFAM" id="SSF51735">
    <property type="entry name" value="NAD(P)-binding Rossmann-fold domains"/>
    <property type="match status" value="1"/>
</dbReference>
<evidence type="ECO:0000313" key="4">
    <source>
        <dbReference type="Proteomes" id="UP000192790"/>
    </source>
</evidence>
<dbReference type="Proteomes" id="UP000192790">
    <property type="component" value="Unassembled WGS sequence"/>
</dbReference>